<name>A0A381ZAW0_9ZZZZ</name>
<organism evidence="7">
    <name type="scientific">marine metagenome</name>
    <dbReference type="NCBI Taxonomy" id="408172"/>
    <lineage>
        <taxon>unclassified sequences</taxon>
        <taxon>metagenomes</taxon>
        <taxon>ecological metagenomes</taxon>
    </lineage>
</organism>
<proteinExistence type="inferred from homology"/>
<evidence type="ECO:0000256" key="5">
    <source>
        <dbReference type="ARBA" id="ARBA00022801"/>
    </source>
</evidence>
<dbReference type="PANTHER" id="PTHR30457:SF12">
    <property type="entry name" value="5'_3'-NUCLEOTIDASE SURE"/>
    <property type="match status" value="1"/>
</dbReference>
<dbReference type="PANTHER" id="PTHR30457">
    <property type="entry name" value="5'-NUCLEOTIDASE SURE"/>
    <property type="match status" value="1"/>
</dbReference>
<dbReference type="AlphaFoldDB" id="A0A381ZAW0"/>
<dbReference type="GO" id="GO:0004309">
    <property type="term" value="F:exopolyphosphatase activity"/>
    <property type="evidence" value="ECO:0007669"/>
    <property type="project" value="TreeGrafter"/>
</dbReference>
<evidence type="ECO:0000256" key="1">
    <source>
        <dbReference type="ARBA" id="ARBA00011062"/>
    </source>
</evidence>
<evidence type="ECO:0000256" key="4">
    <source>
        <dbReference type="ARBA" id="ARBA00022741"/>
    </source>
</evidence>
<comment type="similarity">
    <text evidence="1">Belongs to the SurE nucleotidase family.</text>
</comment>
<dbReference type="Pfam" id="PF01975">
    <property type="entry name" value="SurE"/>
    <property type="match status" value="1"/>
</dbReference>
<dbReference type="EMBL" id="UINC01020515">
    <property type="protein sequence ID" value="SVA86081.1"/>
    <property type="molecule type" value="Genomic_DNA"/>
</dbReference>
<evidence type="ECO:0000259" key="6">
    <source>
        <dbReference type="Pfam" id="PF01975"/>
    </source>
</evidence>
<protein>
    <recommendedName>
        <fullName evidence="6">Survival protein SurE-like phosphatase/nucleotidase domain-containing protein</fullName>
    </recommendedName>
</protein>
<dbReference type="SUPFAM" id="SSF64167">
    <property type="entry name" value="SurE-like"/>
    <property type="match status" value="1"/>
</dbReference>
<feature type="domain" description="Survival protein SurE-like phosphatase/nucleotidase" evidence="6">
    <location>
        <begin position="4"/>
        <end position="190"/>
    </location>
</feature>
<reference evidence="7" key="1">
    <citation type="submission" date="2018-05" db="EMBL/GenBank/DDBJ databases">
        <authorList>
            <person name="Lanie J.A."/>
            <person name="Ng W.-L."/>
            <person name="Kazmierczak K.M."/>
            <person name="Andrzejewski T.M."/>
            <person name="Davidsen T.M."/>
            <person name="Wayne K.J."/>
            <person name="Tettelin H."/>
            <person name="Glass J.I."/>
            <person name="Rusch D."/>
            <person name="Podicherti R."/>
            <person name="Tsui H.-C.T."/>
            <person name="Winkler M.E."/>
        </authorList>
    </citation>
    <scope>NUCLEOTIDE SEQUENCE</scope>
</reference>
<gene>
    <name evidence="7" type="ORF">METZ01_LOCUS138935</name>
</gene>
<dbReference type="InterPro" id="IPR002828">
    <property type="entry name" value="SurE-like_Pase/nucleotidase"/>
</dbReference>
<dbReference type="InterPro" id="IPR030048">
    <property type="entry name" value="SurE"/>
</dbReference>
<dbReference type="GO" id="GO:0008254">
    <property type="term" value="F:3'-nucleotidase activity"/>
    <property type="evidence" value="ECO:0007669"/>
    <property type="project" value="TreeGrafter"/>
</dbReference>
<keyword evidence="5" id="KW-0378">Hydrolase</keyword>
<dbReference type="GO" id="GO:0008253">
    <property type="term" value="F:5'-nucleotidase activity"/>
    <property type="evidence" value="ECO:0007669"/>
    <property type="project" value="TreeGrafter"/>
</dbReference>
<dbReference type="HAMAP" id="MF_00060">
    <property type="entry name" value="SurE"/>
    <property type="match status" value="1"/>
</dbReference>
<dbReference type="GO" id="GO:0000166">
    <property type="term" value="F:nucleotide binding"/>
    <property type="evidence" value="ECO:0007669"/>
    <property type="project" value="UniProtKB-KW"/>
</dbReference>
<keyword evidence="2" id="KW-0963">Cytoplasm</keyword>
<dbReference type="GO" id="GO:0046872">
    <property type="term" value="F:metal ion binding"/>
    <property type="evidence" value="ECO:0007669"/>
    <property type="project" value="UniProtKB-KW"/>
</dbReference>
<keyword evidence="4" id="KW-0547">Nucleotide-binding</keyword>
<dbReference type="InterPro" id="IPR036523">
    <property type="entry name" value="SurE-like_sf"/>
</dbReference>
<accession>A0A381ZAW0</accession>
<evidence type="ECO:0000313" key="7">
    <source>
        <dbReference type="EMBL" id="SVA86081.1"/>
    </source>
</evidence>
<dbReference type="Gene3D" id="3.40.1210.10">
    <property type="entry name" value="Survival protein SurE-like phosphatase/nucleotidase"/>
    <property type="match status" value="1"/>
</dbReference>
<keyword evidence="3" id="KW-0479">Metal-binding</keyword>
<sequence>MLKILISNDDGVEAAGLQILFNCIKEIAEVFVIAPLENKSGCGSSISTRRGLLAKRNKNGFLYVNGTPVDCVHLGLNGLCPFKPDLVLAGINYGANLAEDLVYSGTVAAAFEGRDLPLPCISISAAAFNQPGTANSGKKPNFRSAALVTKNIIQNLVKLNLNSNITLNVNVPNLPYEDIEEISITTLGSWGKRNPPTKDISSKGEEIFWVTHRSKIPNNSRGSDISALTRGAVSITPIYPNFLSLEKTKDLSNWAIKYLKND</sequence>
<evidence type="ECO:0000256" key="2">
    <source>
        <dbReference type="ARBA" id="ARBA00022490"/>
    </source>
</evidence>
<evidence type="ECO:0000256" key="3">
    <source>
        <dbReference type="ARBA" id="ARBA00022723"/>
    </source>
</evidence>
<dbReference type="NCBIfam" id="TIGR00087">
    <property type="entry name" value="surE"/>
    <property type="match status" value="1"/>
</dbReference>